<keyword evidence="2" id="KW-1185">Reference proteome</keyword>
<sequence>MLLQLQRYDLHVKYTPGKDVLIADSLSHAVAIGQVHMDMEDLYSEVIYDIQAMDTLSADMLQCLKVATQQDNMLQAVIRVHNQGWPARKRHLDSTFIGTGH</sequence>
<evidence type="ECO:0000313" key="2">
    <source>
        <dbReference type="Proteomes" id="UP000290572"/>
    </source>
</evidence>
<name>A0A498LK11_LABRO</name>
<accession>A0A498LK11</accession>
<evidence type="ECO:0000313" key="1">
    <source>
        <dbReference type="EMBL" id="RXN07853.1"/>
    </source>
</evidence>
<dbReference type="STRING" id="84645.A0A498LK11"/>
<proteinExistence type="predicted"/>
<dbReference type="AlphaFoldDB" id="A0A498LK11"/>
<protein>
    <submittedName>
        <fullName evidence="1">Macrophage-expressed gene 1 protein-like</fullName>
    </submittedName>
</protein>
<gene>
    <name evidence="1" type="ORF">ROHU_011790</name>
</gene>
<dbReference type="Proteomes" id="UP000290572">
    <property type="component" value="Unassembled WGS sequence"/>
</dbReference>
<reference evidence="1 2" key="1">
    <citation type="submission" date="2018-03" db="EMBL/GenBank/DDBJ databases">
        <title>Draft genome sequence of Rohu Carp (Labeo rohita).</title>
        <authorList>
            <person name="Das P."/>
            <person name="Kushwaha B."/>
            <person name="Joshi C.G."/>
            <person name="Kumar D."/>
            <person name="Nagpure N.S."/>
            <person name="Sahoo L."/>
            <person name="Das S.P."/>
            <person name="Bit A."/>
            <person name="Patnaik S."/>
            <person name="Meher P.K."/>
            <person name="Jayasankar P."/>
            <person name="Koringa P.G."/>
            <person name="Patel N.V."/>
            <person name="Hinsu A.T."/>
            <person name="Kumar R."/>
            <person name="Pandey M."/>
            <person name="Agarwal S."/>
            <person name="Srivastava S."/>
            <person name="Singh M."/>
            <person name="Iquebal M.A."/>
            <person name="Jaiswal S."/>
            <person name="Angadi U.B."/>
            <person name="Kumar N."/>
            <person name="Raza M."/>
            <person name="Shah T.M."/>
            <person name="Rai A."/>
            <person name="Jena J.K."/>
        </authorList>
    </citation>
    <scope>NUCLEOTIDE SEQUENCE [LARGE SCALE GENOMIC DNA]</scope>
    <source>
        <strain evidence="1">DASCIFA01</strain>
        <tissue evidence="1">Testis</tissue>
    </source>
</reference>
<organism evidence="1 2">
    <name type="scientific">Labeo rohita</name>
    <name type="common">Indian major carp</name>
    <name type="synonym">Cyprinus rohita</name>
    <dbReference type="NCBI Taxonomy" id="84645"/>
    <lineage>
        <taxon>Eukaryota</taxon>
        <taxon>Metazoa</taxon>
        <taxon>Chordata</taxon>
        <taxon>Craniata</taxon>
        <taxon>Vertebrata</taxon>
        <taxon>Euteleostomi</taxon>
        <taxon>Actinopterygii</taxon>
        <taxon>Neopterygii</taxon>
        <taxon>Teleostei</taxon>
        <taxon>Ostariophysi</taxon>
        <taxon>Cypriniformes</taxon>
        <taxon>Cyprinidae</taxon>
        <taxon>Labeoninae</taxon>
        <taxon>Labeonini</taxon>
        <taxon>Labeo</taxon>
    </lineage>
</organism>
<comment type="caution">
    <text evidence="1">The sequence shown here is derived from an EMBL/GenBank/DDBJ whole genome shotgun (WGS) entry which is preliminary data.</text>
</comment>
<dbReference type="EMBL" id="QBIY01013336">
    <property type="protein sequence ID" value="RXN07853.1"/>
    <property type="molecule type" value="Genomic_DNA"/>
</dbReference>